<dbReference type="Proteomes" id="UP000248882">
    <property type="component" value="Unassembled WGS sequence"/>
</dbReference>
<evidence type="ECO:0000256" key="4">
    <source>
        <dbReference type="ARBA" id="ARBA00022723"/>
    </source>
</evidence>
<evidence type="ECO:0000256" key="2">
    <source>
        <dbReference type="ARBA" id="ARBA00005988"/>
    </source>
</evidence>
<evidence type="ECO:0000256" key="3">
    <source>
        <dbReference type="ARBA" id="ARBA00022670"/>
    </source>
</evidence>
<evidence type="ECO:0000256" key="9">
    <source>
        <dbReference type="SAM" id="SignalP"/>
    </source>
</evidence>
<evidence type="ECO:0000259" key="10">
    <source>
        <dbReference type="SMART" id="SM00631"/>
    </source>
</evidence>
<evidence type="ECO:0000256" key="6">
    <source>
        <dbReference type="ARBA" id="ARBA00022833"/>
    </source>
</evidence>
<keyword evidence="4" id="KW-0479">Metal-binding</keyword>
<comment type="cofactor">
    <cofactor evidence="1">
        <name>Zn(2+)</name>
        <dbReference type="ChEBI" id="CHEBI:29105"/>
    </cofactor>
</comment>
<dbReference type="GO" id="GO:0006508">
    <property type="term" value="P:proteolysis"/>
    <property type="evidence" value="ECO:0007669"/>
    <property type="project" value="UniProtKB-KW"/>
</dbReference>
<reference evidence="11 12" key="1">
    <citation type="submission" date="2018-06" db="EMBL/GenBank/DDBJ databases">
        <title>Genomic Encyclopedia of Archaeal and Bacterial Type Strains, Phase II (KMG-II): from individual species to whole genera.</title>
        <authorList>
            <person name="Goeker M."/>
        </authorList>
    </citation>
    <scope>NUCLEOTIDE SEQUENCE [LARGE SCALE GENOMIC DNA]</scope>
    <source>
        <strain evidence="11 12">DSM 19830</strain>
    </source>
</reference>
<evidence type="ECO:0000256" key="1">
    <source>
        <dbReference type="ARBA" id="ARBA00001947"/>
    </source>
</evidence>
<dbReference type="GO" id="GO:0008270">
    <property type="term" value="F:zinc ion binding"/>
    <property type="evidence" value="ECO:0007669"/>
    <property type="project" value="InterPro"/>
</dbReference>
<sequence length="906" mass="101412">MLMRLRFTFLLLLFAFSFGSFAQNVPTPKSHFGFDIGEDYKLANFTQTEAYFKKVAEVSDRVQMVEIGKTEYGRSQPMMIVTAPANFTKLEQYREISQKLAHAEISREEAEKLSIAGKPVVWIDGGLHANEVVGPHQLIETLYQLASRDDAETLKILDDVIILLVHANPDGMEIMSDWYMRKDNPEERDQNIPILYQKYVGHDNNRDFYMNNMSEAANMSLQQYVEWIPQIIYNHHQTGPAGTVVAGPPYRDPFNHVFDPLIITSLDAVGAAMINRMNQEDRPGYTRLDGSVFSTWWNGGLRTTPYYHNIIGILTEIIGNPTPTNIPLVPERLIPNNGTPYPVTPQEWHFRQSIDYSVSLNYAILNHAVRHGDELLLNIYLMGRKSIEKGSQDNWTMYPKYAQAVEDAYQKSQKNTNGSNGGGNNYGSRSRYPTQFYDSVYTDPANRDPRGYVLSADQPDFPTAVKFMNALIKSGILVEKATADFTVNGKSYPANSFIVKTAQAFRPHVLDMFEPQDHPNDFLYPGGPPIRPYDAAGWTLALQMGVEVDKVMEDFDGPFTRIPYGEIQSPPAKPLANGSGHLLDVRNNNSFMAVNDLLKAKVKVYRTTTMVDGLPAGSFYVSGGKKELELAAKEYGVYPVSASMPKGATQIQPARIGLYDYYGGSMPSGWVRWMMEQFHFEYQLVFPQEIDAGNLNDNYDVMLFISSGIPSAGSRGYSRSQPNPDEIDEKYRHMLGSFSVDKSVPALKSFVENGGKVISVGSATELAYHFGLPVEDALVEIDANGEAKSLSGEKYYVPGSVLEMHVDNSVPMNYGMGESAYIMFNRSPVFKLAPSAGNNGVKPIAWFGEEEPLRSGWAWGQSYLKNGVTAFEAQMGKGKFYAFGPEITFRAQSHGTFKMLFNGLYK</sequence>
<dbReference type="PANTHER" id="PTHR11705:SF143">
    <property type="entry name" value="SLL0236 PROTEIN"/>
    <property type="match status" value="1"/>
</dbReference>
<dbReference type="GO" id="GO:0004181">
    <property type="term" value="F:metallocarboxypeptidase activity"/>
    <property type="evidence" value="ECO:0007669"/>
    <property type="project" value="InterPro"/>
</dbReference>
<feature type="signal peptide" evidence="9">
    <location>
        <begin position="1"/>
        <end position="22"/>
    </location>
</feature>
<dbReference type="Gene3D" id="3.40.630.10">
    <property type="entry name" value="Zn peptidases"/>
    <property type="match status" value="1"/>
</dbReference>
<dbReference type="Pfam" id="PF00246">
    <property type="entry name" value="Peptidase_M14"/>
    <property type="match status" value="1"/>
</dbReference>
<comment type="similarity">
    <text evidence="2">Belongs to the peptidase M14 family.</text>
</comment>
<dbReference type="PANTHER" id="PTHR11705">
    <property type="entry name" value="PROTEASE FAMILY M14 CARBOXYPEPTIDASE A,B"/>
    <property type="match status" value="1"/>
</dbReference>
<organism evidence="11 12">
    <name type="scientific">Algoriphagus chordae</name>
    <dbReference type="NCBI Taxonomy" id="237019"/>
    <lineage>
        <taxon>Bacteria</taxon>
        <taxon>Pseudomonadati</taxon>
        <taxon>Bacteroidota</taxon>
        <taxon>Cytophagia</taxon>
        <taxon>Cytophagales</taxon>
        <taxon>Cyclobacteriaceae</taxon>
        <taxon>Algoriphagus</taxon>
    </lineage>
</organism>
<keyword evidence="12" id="KW-1185">Reference proteome</keyword>
<dbReference type="SUPFAM" id="SSF52317">
    <property type="entry name" value="Class I glutamine amidotransferase-like"/>
    <property type="match status" value="1"/>
</dbReference>
<protein>
    <submittedName>
        <fullName evidence="11">Zinc carboxypeptidase</fullName>
    </submittedName>
</protein>
<name>A0A2W7RBF8_9BACT</name>
<dbReference type="InterPro" id="IPR029062">
    <property type="entry name" value="Class_I_gatase-like"/>
</dbReference>
<dbReference type="EMBL" id="QKZT01000002">
    <property type="protein sequence ID" value="PZX56486.1"/>
    <property type="molecule type" value="Genomic_DNA"/>
</dbReference>
<dbReference type="SUPFAM" id="SSF53187">
    <property type="entry name" value="Zn-dependent exopeptidases"/>
    <property type="match status" value="1"/>
</dbReference>
<dbReference type="InterPro" id="IPR000834">
    <property type="entry name" value="Peptidase_M14"/>
</dbReference>
<keyword evidence="11" id="KW-0121">Carboxypeptidase</keyword>
<keyword evidence="7" id="KW-0482">Metalloprotease</keyword>
<dbReference type="OrthoDB" id="9758209at2"/>
<dbReference type="AlphaFoldDB" id="A0A2W7RBF8"/>
<keyword evidence="3" id="KW-0645">Protease</keyword>
<evidence type="ECO:0000313" key="12">
    <source>
        <dbReference type="Proteomes" id="UP000248882"/>
    </source>
</evidence>
<keyword evidence="9" id="KW-0732">Signal</keyword>
<evidence type="ECO:0000256" key="7">
    <source>
        <dbReference type="ARBA" id="ARBA00023049"/>
    </source>
</evidence>
<dbReference type="GO" id="GO:0005615">
    <property type="term" value="C:extracellular space"/>
    <property type="evidence" value="ECO:0007669"/>
    <property type="project" value="TreeGrafter"/>
</dbReference>
<dbReference type="RefSeq" id="WP_111316530.1">
    <property type="nucleotide sequence ID" value="NZ_QKZT01000002.1"/>
</dbReference>
<evidence type="ECO:0000256" key="5">
    <source>
        <dbReference type="ARBA" id="ARBA00022801"/>
    </source>
</evidence>
<feature type="domain" description="Peptidase M14" evidence="10">
    <location>
        <begin position="42"/>
        <end position="316"/>
    </location>
</feature>
<evidence type="ECO:0000256" key="8">
    <source>
        <dbReference type="SAM" id="MobiDB-lite"/>
    </source>
</evidence>
<accession>A0A2W7RBF8</accession>
<keyword evidence="5" id="KW-0378">Hydrolase</keyword>
<dbReference type="PROSITE" id="PS00132">
    <property type="entry name" value="CARBOXYPEPT_ZN_1"/>
    <property type="match status" value="1"/>
</dbReference>
<evidence type="ECO:0000313" key="11">
    <source>
        <dbReference type="EMBL" id="PZX56486.1"/>
    </source>
</evidence>
<keyword evidence="6" id="KW-0862">Zinc</keyword>
<dbReference type="CDD" id="cd06240">
    <property type="entry name" value="M14-like"/>
    <property type="match status" value="1"/>
</dbReference>
<gene>
    <name evidence="11" type="ORF">LV85_00410</name>
</gene>
<comment type="caution">
    <text evidence="11">The sequence shown here is derived from an EMBL/GenBank/DDBJ whole genome shotgun (WGS) entry which is preliminary data.</text>
</comment>
<proteinExistence type="inferred from homology"/>
<feature type="region of interest" description="Disordered" evidence="8">
    <location>
        <begin position="411"/>
        <end position="431"/>
    </location>
</feature>
<dbReference type="InterPro" id="IPR057246">
    <property type="entry name" value="CARBOXYPEPT_ZN_1"/>
</dbReference>
<dbReference type="SMART" id="SM00631">
    <property type="entry name" value="Zn_pept"/>
    <property type="match status" value="1"/>
</dbReference>
<feature type="chain" id="PRO_5015900352" evidence="9">
    <location>
        <begin position="23"/>
        <end position="906"/>
    </location>
</feature>